<sequence>MSTPDPVIIAHSSDNPKPDSPSGGPSSGHQEEQPAAKLDLHRTLVGQDLAFTSTTPPTESPKTTPDSVVEFRYNSEVFTVSPHPERGSALALRMRGQCMAIRVATILFARGRITGVEWETPFSGRPTEWQEALLAQAVANADPALREVG</sequence>
<keyword evidence="3" id="KW-1185">Reference proteome</keyword>
<feature type="compositionally biased region" description="Low complexity" evidence="1">
    <location>
        <begin position="52"/>
        <end position="65"/>
    </location>
</feature>
<protein>
    <submittedName>
        <fullName evidence="2">Uncharacterized protein</fullName>
    </submittedName>
</protein>
<evidence type="ECO:0000313" key="3">
    <source>
        <dbReference type="Proteomes" id="UP000662939"/>
    </source>
</evidence>
<reference evidence="2" key="1">
    <citation type="submission" date="2021-02" db="EMBL/GenBank/DDBJ databases">
        <title>Natronoglycomyces albus gen. nov., sp. nov, a haloalkaliphilic actinobacterium from a soda solonchak soil.</title>
        <authorList>
            <person name="Sorokin D.Y."/>
            <person name="Khijniak T.V."/>
            <person name="Zakharycheva A.P."/>
            <person name="Boueva O.V."/>
            <person name="Ariskina E.V."/>
            <person name="Hahnke R.L."/>
            <person name="Bunk B."/>
            <person name="Sproer C."/>
            <person name="Schumann P."/>
            <person name="Evtushenko L.I."/>
            <person name="Kublanov I.V."/>
        </authorList>
    </citation>
    <scope>NUCLEOTIDE SEQUENCE</scope>
    <source>
        <strain evidence="2">DSM 106290</strain>
    </source>
</reference>
<name>A0A895XTX6_9ACTN</name>
<feature type="compositionally biased region" description="Basic and acidic residues" evidence="1">
    <location>
        <begin position="29"/>
        <end position="42"/>
    </location>
</feature>
<evidence type="ECO:0000313" key="2">
    <source>
        <dbReference type="EMBL" id="QSB05098.1"/>
    </source>
</evidence>
<feature type="compositionally biased region" description="Low complexity" evidence="1">
    <location>
        <begin position="12"/>
        <end position="28"/>
    </location>
</feature>
<evidence type="ECO:0000256" key="1">
    <source>
        <dbReference type="SAM" id="MobiDB-lite"/>
    </source>
</evidence>
<accession>A0A895XTX6</accession>
<dbReference type="RefSeq" id="WP_213171099.1">
    <property type="nucleotide sequence ID" value="NZ_CP070496.1"/>
</dbReference>
<proteinExistence type="predicted"/>
<dbReference type="AlphaFoldDB" id="A0A895XTX6"/>
<organism evidence="2 3">
    <name type="scientific">Natronoglycomyces albus</name>
    <dbReference type="NCBI Taxonomy" id="2811108"/>
    <lineage>
        <taxon>Bacteria</taxon>
        <taxon>Bacillati</taxon>
        <taxon>Actinomycetota</taxon>
        <taxon>Actinomycetes</taxon>
        <taxon>Glycomycetales</taxon>
        <taxon>Glycomycetaceae</taxon>
        <taxon>Natronoglycomyces</taxon>
    </lineage>
</organism>
<gene>
    <name evidence="2" type="ORF">JQS30_15270</name>
</gene>
<dbReference type="Proteomes" id="UP000662939">
    <property type="component" value="Chromosome"/>
</dbReference>
<dbReference type="KEGG" id="nav:JQS30_15270"/>
<dbReference type="EMBL" id="CP070496">
    <property type="protein sequence ID" value="QSB05098.1"/>
    <property type="molecule type" value="Genomic_DNA"/>
</dbReference>
<feature type="region of interest" description="Disordered" evidence="1">
    <location>
        <begin position="1"/>
        <end position="66"/>
    </location>
</feature>